<gene>
    <name evidence="4" type="ORF">GCM10009654_66790</name>
</gene>
<evidence type="ECO:0000256" key="2">
    <source>
        <dbReference type="SAM" id="MobiDB-lite"/>
    </source>
</evidence>
<protein>
    <submittedName>
        <fullName evidence="4">Alpha/beta hydrolase</fullName>
    </submittedName>
</protein>
<dbReference type="Proteomes" id="UP001501371">
    <property type="component" value="Unassembled WGS sequence"/>
</dbReference>
<sequence>MTDDVRRHAPASVCREESTVTSPVAGARGAPPVMRPPGGRVSLVAMPTAPRVDPSAPAARHLWRFTMKELPPPPAPTLESAAKELADATAAHPRIYEVPPAQGRDILAGLQTGEGVDKPDIDEEWITVDAGEWGTVRTRVVKPENAAGPLPVIFYIHGAGWVFGDENTHDRLVRELAVGAGAAVVFPVYDRAPEARYPTQIEQNHAVARWVVAQGAEHGLDASRMVVCGDSVGGNMAAVLAQMAKDRGDIRLAAQVLLYPVTDANFDTASYLQFAEGYYLTRDGMLWFWDQYTTDEAQREERYASPLRASLEDLKGLPPAVVITDEADVLRDEGEAYAARLREAGVPVTAVRVLGMVHDFLMLDSLRGCHATDVARRIAVAAVKDALHGD</sequence>
<feature type="region of interest" description="Disordered" evidence="2">
    <location>
        <begin position="1"/>
        <end position="38"/>
    </location>
</feature>
<evidence type="ECO:0000313" key="5">
    <source>
        <dbReference type="Proteomes" id="UP001501371"/>
    </source>
</evidence>
<dbReference type="GO" id="GO:0016787">
    <property type="term" value="F:hydrolase activity"/>
    <property type="evidence" value="ECO:0007669"/>
    <property type="project" value="UniProtKB-KW"/>
</dbReference>
<evidence type="ECO:0000256" key="1">
    <source>
        <dbReference type="ARBA" id="ARBA00022801"/>
    </source>
</evidence>
<accession>A0ABN1V9U3</accession>
<name>A0ABN1V9U3_9ACTN</name>
<dbReference type="SUPFAM" id="SSF53474">
    <property type="entry name" value="alpha/beta-Hydrolases"/>
    <property type="match status" value="1"/>
</dbReference>
<keyword evidence="5" id="KW-1185">Reference proteome</keyword>
<dbReference type="Pfam" id="PF07859">
    <property type="entry name" value="Abhydrolase_3"/>
    <property type="match status" value="1"/>
</dbReference>
<evidence type="ECO:0000259" key="3">
    <source>
        <dbReference type="Pfam" id="PF07859"/>
    </source>
</evidence>
<comment type="caution">
    <text evidence="4">The sequence shown here is derived from an EMBL/GenBank/DDBJ whole genome shotgun (WGS) entry which is preliminary data.</text>
</comment>
<dbReference type="EMBL" id="BAAAKV010000116">
    <property type="protein sequence ID" value="GAA1200986.1"/>
    <property type="molecule type" value="Genomic_DNA"/>
</dbReference>
<proteinExistence type="predicted"/>
<dbReference type="PANTHER" id="PTHR48081">
    <property type="entry name" value="AB HYDROLASE SUPERFAMILY PROTEIN C4A8.06C"/>
    <property type="match status" value="1"/>
</dbReference>
<evidence type="ECO:0000313" key="4">
    <source>
        <dbReference type="EMBL" id="GAA1200986.1"/>
    </source>
</evidence>
<dbReference type="InterPro" id="IPR013094">
    <property type="entry name" value="AB_hydrolase_3"/>
</dbReference>
<dbReference type="PANTHER" id="PTHR48081:SF8">
    <property type="entry name" value="ALPHA_BETA HYDROLASE FOLD-3 DOMAIN-CONTAINING PROTEIN-RELATED"/>
    <property type="match status" value="1"/>
</dbReference>
<keyword evidence="1 4" id="KW-0378">Hydrolase</keyword>
<dbReference type="InterPro" id="IPR050300">
    <property type="entry name" value="GDXG_lipolytic_enzyme"/>
</dbReference>
<dbReference type="InterPro" id="IPR029058">
    <property type="entry name" value="AB_hydrolase_fold"/>
</dbReference>
<organism evidence="4 5">
    <name type="scientific">Streptomyces hebeiensis</name>
    <dbReference type="NCBI Taxonomy" id="229486"/>
    <lineage>
        <taxon>Bacteria</taxon>
        <taxon>Bacillati</taxon>
        <taxon>Actinomycetota</taxon>
        <taxon>Actinomycetes</taxon>
        <taxon>Kitasatosporales</taxon>
        <taxon>Streptomycetaceae</taxon>
        <taxon>Streptomyces</taxon>
    </lineage>
</organism>
<feature type="domain" description="Alpha/beta hydrolase fold-3" evidence="3">
    <location>
        <begin position="153"/>
        <end position="361"/>
    </location>
</feature>
<dbReference type="Gene3D" id="3.40.50.1820">
    <property type="entry name" value="alpha/beta hydrolase"/>
    <property type="match status" value="1"/>
</dbReference>
<reference evidence="4 5" key="1">
    <citation type="journal article" date="2019" name="Int. J. Syst. Evol. Microbiol.">
        <title>The Global Catalogue of Microorganisms (GCM) 10K type strain sequencing project: providing services to taxonomists for standard genome sequencing and annotation.</title>
        <authorList>
            <consortium name="The Broad Institute Genomics Platform"/>
            <consortium name="The Broad Institute Genome Sequencing Center for Infectious Disease"/>
            <person name="Wu L."/>
            <person name="Ma J."/>
        </authorList>
    </citation>
    <scope>NUCLEOTIDE SEQUENCE [LARGE SCALE GENOMIC DNA]</scope>
    <source>
        <strain evidence="4 5">JCM 12696</strain>
    </source>
</reference>